<dbReference type="RefSeq" id="WP_147012212.1">
    <property type="nucleotide sequence ID" value="NZ_VORB01000001.1"/>
</dbReference>
<dbReference type="InterPro" id="IPR004559">
    <property type="entry name" value="HemW-like"/>
</dbReference>
<dbReference type="AlphaFoldDB" id="A0A5C6VKE4"/>
<dbReference type="GO" id="GO:0006779">
    <property type="term" value="P:porphyrin-containing compound biosynthetic process"/>
    <property type="evidence" value="ECO:0007669"/>
    <property type="project" value="InterPro"/>
</dbReference>
<dbReference type="GO" id="GO:0046872">
    <property type="term" value="F:metal ion binding"/>
    <property type="evidence" value="ECO:0007669"/>
    <property type="project" value="UniProtKB-UniRule"/>
</dbReference>
<evidence type="ECO:0000259" key="3">
    <source>
        <dbReference type="PROSITE" id="PS51918"/>
    </source>
</evidence>
<keyword evidence="5" id="KW-1185">Reference proteome</keyword>
<dbReference type="InterPro" id="IPR006638">
    <property type="entry name" value="Elp3/MiaA/NifB-like_rSAM"/>
</dbReference>
<dbReference type="SUPFAM" id="SSF102114">
    <property type="entry name" value="Radical SAM enzymes"/>
    <property type="match status" value="1"/>
</dbReference>
<sequence>MDSAGLYIHIPFCRKACSYCDFHFTVNQKNRAQICDALVSEMVLWKEDWCNYHFQTLYFGGGTPSILNSDELSAVVNGAKSNFSWGDEVEFTLEINPEDVTLEKLHSWKELGVNRLSIGLQAFQDEILTWMNRAHSAEEGLRAVRLAQEVGFDNISVDLIYGIPGLTHSQWEENLTKVLELNIQHVSCYCLTVEEKTKLEQMVKNGELTMPEDEVSTTQFDMLSSFFEGNGFNHYEISNLGKPGKESKHNSNYWNGVPYLGIGPSAHSYRKGKRWWNPASNALYQKEISKGNLPNEIEILSETDAFNEKIMTGLRRKDGVSVHLWLESGESPKNILQNSVINELYREGMISLSRDRLSLTQKGRHLADGIAAKLFR</sequence>
<dbReference type="PROSITE" id="PS51918">
    <property type="entry name" value="RADICAL_SAM"/>
    <property type="match status" value="1"/>
</dbReference>
<dbReference type="Gene3D" id="3.80.30.20">
    <property type="entry name" value="tm_1862 like domain"/>
    <property type="match status" value="1"/>
</dbReference>
<dbReference type="InterPro" id="IPR034505">
    <property type="entry name" value="Coproporphyrinogen-III_oxidase"/>
</dbReference>
<keyword evidence="2" id="KW-0963">Cytoplasm</keyword>
<keyword evidence="2" id="KW-0949">S-adenosyl-L-methionine</keyword>
<dbReference type="PANTHER" id="PTHR13932">
    <property type="entry name" value="COPROPORPHYRINIGEN III OXIDASE"/>
    <property type="match status" value="1"/>
</dbReference>
<name>A0A5C6VKE4_9FLAO</name>
<protein>
    <recommendedName>
        <fullName evidence="2">Heme chaperone HemW</fullName>
    </recommendedName>
</protein>
<dbReference type="SFLD" id="SFLDG01065">
    <property type="entry name" value="anaerobic_coproporphyrinogen-I"/>
    <property type="match status" value="1"/>
</dbReference>
<comment type="subcellular location">
    <subcellularLocation>
        <location evidence="2">Cytoplasm</location>
    </subcellularLocation>
</comment>
<evidence type="ECO:0000313" key="5">
    <source>
        <dbReference type="Proteomes" id="UP000321168"/>
    </source>
</evidence>
<evidence type="ECO:0000256" key="1">
    <source>
        <dbReference type="ARBA" id="ARBA00006100"/>
    </source>
</evidence>
<evidence type="ECO:0000256" key="2">
    <source>
        <dbReference type="RuleBase" id="RU364116"/>
    </source>
</evidence>
<evidence type="ECO:0000313" key="4">
    <source>
        <dbReference type="EMBL" id="TXC85104.1"/>
    </source>
</evidence>
<dbReference type="GO" id="GO:0005737">
    <property type="term" value="C:cytoplasm"/>
    <property type="evidence" value="ECO:0007669"/>
    <property type="project" value="UniProtKB-SubCell"/>
</dbReference>
<dbReference type="OrthoDB" id="9808022at2"/>
<dbReference type="InterPro" id="IPR058240">
    <property type="entry name" value="rSAM_sf"/>
</dbReference>
<accession>A0A5C6VKE4</accession>
<gene>
    <name evidence="4" type="primary">hemW</name>
    <name evidence="4" type="ORF">FRX97_00340</name>
</gene>
<keyword evidence="2" id="KW-0004">4Fe-4S</keyword>
<dbReference type="InterPro" id="IPR010723">
    <property type="entry name" value="HemN_C"/>
</dbReference>
<dbReference type="Pfam" id="PF06969">
    <property type="entry name" value="HemN_C"/>
    <property type="match status" value="1"/>
</dbReference>
<dbReference type="SMART" id="SM00729">
    <property type="entry name" value="Elp3"/>
    <property type="match status" value="1"/>
</dbReference>
<keyword evidence="2" id="KW-0479">Metal-binding</keyword>
<keyword evidence="2" id="KW-0408">Iron</keyword>
<dbReference type="SFLD" id="SFLDF00562">
    <property type="entry name" value="HemN-like__clustered_with_heat"/>
    <property type="match status" value="1"/>
</dbReference>
<dbReference type="SFLD" id="SFLDG01082">
    <property type="entry name" value="B12-binding_domain_containing"/>
    <property type="match status" value="1"/>
</dbReference>
<dbReference type="EMBL" id="VORB01000001">
    <property type="protein sequence ID" value="TXC85104.1"/>
    <property type="molecule type" value="Genomic_DNA"/>
</dbReference>
<dbReference type="InterPro" id="IPR023404">
    <property type="entry name" value="rSAM_horseshoe"/>
</dbReference>
<dbReference type="PANTHER" id="PTHR13932:SF5">
    <property type="entry name" value="RADICAL S-ADENOSYL METHIONINE DOMAIN-CONTAINING PROTEIN 1, MITOCHONDRIAL"/>
    <property type="match status" value="1"/>
</dbReference>
<keyword evidence="2" id="KW-0349">Heme</keyword>
<dbReference type="Pfam" id="PF04055">
    <property type="entry name" value="Radical_SAM"/>
    <property type="match status" value="1"/>
</dbReference>
<comment type="caution">
    <text evidence="4">The sequence shown here is derived from an EMBL/GenBank/DDBJ whole genome shotgun (WGS) entry which is preliminary data.</text>
</comment>
<keyword evidence="2" id="KW-0143">Chaperone</keyword>
<proteinExistence type="inferred from homology"/>
<dbReference type="Proteomes" id="UP000321168">
    <property type="component" value="Unassembled WGS sequence"/>
</dbReference>
<keyword evidence="2" id="KW-0411">Iron-sulfur</keyword>
<comment type="function">
    <text evidence="2">Probably acts as a heme chaperone, transferring heme to an unknown acceptor. Binds one molecule of heme per monomer, possibly covalently. Binds 1 [4Fe-4S] cluster. The cluster is coordinated with 3 cysteines and an exchangeable S-adenosyl-L-methionine.</text>
</comment>
<dbReference type="SFLD" id="SFLDF00288">
    <property type="entry name" value="HemN-like__clustered_with_nucl"/>
    <property type="match status" value="1"/>
</dbReference>
<dbReference type="InterPro" id="IPR007197">
    <property type="entry name" value="rSAM"/>
</dbReference>
<feature type="domain" description="Radical SAM core" evidence="3">
    <location>
        <begin position="1"/>
        <end position="233"/>
    </location>
</feature>
<dbReference type="GO" id="GO:0051539">
    <property type="term" value="F:4 iron, 4 sulfur cluster binding"/>
    <property type="evidence" value="ECO:0007669"/>
    <property type="project" value="UniProtKB-UniRule"/>
</dbReference>
<dbReference type="NCBIfam" id="TIGR00539">
    <property type="entry name" value="hemN_rel"/>
    <property type="match status" value="1"/>
</dbReference>
<dbReference type="GO" id="GO:0004109">
    <property type="term" value="F:coproporphyrinogen oxidase activity"/>
    <property type="evidence" value="ECO:0007669"/>
    <property type="project" value="InterPro"/>
</dbReference>
<organism evidence="4 5">
    <name type="scientific">Luteibaculum oceani</name>
    <dbReference type="NCBI Taxonomy" id="1294296"/>
    <lineage>
        <taxon>Bacteria</taxon>
        <taxon>Pseudomonadati</taxon>
        <taxon>Bacteroidota</taxon>
        <taxon>Flavobacteriia</taxon>
        <taxon>Flavobacteriales</taxon>
        <taxon>Luteibaculaceae</taxon>
        <taxon>Luteibaculum</taxon>
    </lineage>
</organism>
<comment type="similarity">
    <text evidence="1">Belongs to the anaerobic coproporphyrinogen-III oxidase family. HemW subfamily.</text>
</comment>
<dbReference type="SFLD" id="SFLDS00029">
    <property type="entry name" value="Radical_SAM"/>
    <property type="match status" value="1"/>
</dbReference>
<reference evidence="4 5" key="1">
    <citation type="submission" date="2019-08" db="EMBL/GenBank/DDBJ databases">
        <title>Genome of Luteibaculum oceani JCM 18817.</title>
        <authorList>
            <person name="Bowman J.P."/>
        </authorList>
    </citation>
    <scope>NUCLEOTIDE SEQUENCE [LARGE SCALE GENOMIC DNA]</scope>
    <source>
        <strain evidence="4 5">JCM 18817</strain>
    </source>
</reference>